<dbReference type="InterPro" id="IPR050706">
    <property type="entry name" value="Cyclic-di-GMP_PDE-like"/>
</dbReference>
<feature type="transmembrane region" description="Helical" evidence="1">
    <location>
        <begin position="35"/>
        <end position="53"/>
    </location>
</feature>
<dbReference type="PANTHER" id="PTHR33121:SF70">
    <property type="entry name" value="SIGNALING PROTEIN YKOW"/>
    <property type="match status" value="1"/>
</dbReference>
<dbReference type="SUPFAM" id="SSF141868">
    <property type="entry name" value="EAL domain-like"/>
    <property type="match status" value="1"/>
</dbReference>
<feature type="transmembrane region" description="Helical" evidence="1">
    <location>
        <begin position="120"/>
        <end position="143"/>
    </location>
</feature>
<proteinExistence type="predicted"/>
<dbReference type="SMART" id="SM00052">
    <property type="entry name" value="EAL"/>
    <property type="match status" value="1"/>
</dbReference>
<dbReference type="InterPro" id="IPR035919">
    <property type="entry name" value="EAL_sf"/>
</dbReference>
<feature type="transmembrane region" description="Helical" evidence="1">
    <location>
        <begin position="243"/>
        <end position="260"/>
    </location>
</feature>
<dbReference type="SUPFAM" id="SSF55073">
    <property type="entry name" value="Nucleotide cyclase"/>
    <property type="match status" value="1"/>
</dbReference>
<dbReference type="Proteomes" id="UP001565927">
    <property type="component" value="Unassembled WGS sequence"/>
</dbReference>
<dbReference type="InterPro" id="IPR001633">
    <property type="entry name" value="EAL_dom"/>
</dbReference>
<comment type="caution">
    <text evidence="4">The sequence shown here is derived from an EMBL/GenBank/DDBJ whole genome shotgun (WGS) entry which is preliminary data.</text>
</comment>
<dbReference type="PROSITE" id="PS51318">
    <property type="entry name" value="TAT"/>
    <property type="match status" value="1"/>
</dbReference>
<evidence type="ECO:0000313" key="5">
    <source>
        <dbReference type="Proteomes" id="UP001565927"/>
    </source>
</evidence>
<dbReference type="Pfam" id="PF00990">
    <property type="entry name" value="GGDEF"/>
    <property type="match status" value="1"/>
</dbReference>
<dbReference type="SMART" id="SM00267">
    <property type="entry name" value="GGDEF"/>
    <property type="match status" value="1"/>
</dbReference>
<dbReference type="Pfam" id="PF00563">
    <property type="entry name" value="EAL"/>
    <property type="match status" value="1"/>
</dbReference>
<dbReference type="InterPro" id="IPR000160">
    <property type="entry name" value="GGDEF_dom"/>
</dbReference>
<dbReference type="PANTHER" id="PTHR33121">
    <property type="entry name" value="CYCLIC DI-GMP PHOSPHODIESTERASE PDEF"/>
    <property type="match status" value="1"/>
</dbReference>
<evidence type="ECO:0000259" key="2">
    <source>
        <dbReference type="PROSITE" id="PS50883"/>
    </source>
</evidence>
<dbReference type="InterPro" id="IPR006311">
    <property type="entry name" value="TAT_signal"/>
</dbReference>
<evidence type="ECO:0000259" key="3">
    <source>
        <dbReference type="PROSITE" id="PS50887"/>
    </source>
</evidence>
<dbReference type="Gene3D" id="3.20.20.450">
    <property type="entry name" value="EAL domain"/>
    <property type="match status" value="1"/>
</dbReference>
<feature type="transmembrane region" description="Helical" evidence="1">
    <location>
        <begin position="87"/>
        <end position="108"/>
    </location>
</feature>
<gene>
    <name evidence="4" type="ORF">AB2L27_00420</name>
</gene>
<dbReference type="EMBL" id="JBGFTU010000001">
    <property type="protein sequence ID" value="MEZ0163223.1"/>
    <property type="molecule type" value="Genomic_DNA"/>
</dbReference>
<dbReference type="InterPro" id="IPR029787">
    <property type="entry name" value="Nucleotide_cyclase"/>
</dbReference>
<feature type="transmembrane region" description="Helical" evidence="1">
    <location>
        <begin position="266"/>
        <end position="289"/>
    </location>
</feature>
<accession>A0ABV4GV81</accession>
<keyword evidence="1" id="KW-0812">Transmembrane</keyword>
<protein>
    <submittedName>
        <fullName evidence="4">Bifunctional diguanylate cyclase/phosphodiesterase</fullName>
    </submittedName>
</protein>
<dbReference type="CDD" id="cd01949">
    <property type="entry name" value="GGDEF"/>
    <property type="match status" value="1"/>
</dbReference>
<feature type="domain" description="GGDEF" evidence="3">
    <location>
        <begin position="327"/>
        <end position="451"/>
    </location>
</feature>
<dbReference type="Gene3D" id="3.30.70.270">
    <property type="match status" value="1"/>
</dbReference>
<dbReference type="CDD" id="cd01948">
    <property type="entry name" value="EAL"/>
    <property type="match status" value="1"/>
</dbReference>
<feature type="domain" description="EAL" evidence="2">
    <location>
        <begin position="460"/>
        <end position="719"/>
    </location>
</feature>
<evidence type="ECO:0000313" key="4">
    <source>
        <dbReference type="EMBL" id="MEZ0163223.1"/>
    </source>
</evidence>
<keyword evidence="5" id="KW-1185">Reference proteome</keyword>
<dbReference type="RefSeq" id="WP_370439480.1">
    <property type="nucleotide sequence ID" value="NZ_JBGFTU010000001.1"/>
</dbReference>
<dbReference type="NCBIfam" id="TIGR00254">
    <property type="entry name" value="GGDEF"/>
    <property type="match status" value="1"/>
</dbReference>
<keyword evidence="1" id="KW-0472">Membrane</keyword>
<dbReference type="InterPro" id="IPR043128">
    <property type="entry name" value="Rev_trsase/Diguanyl_cyclase"/>
</dbReference>
<feature type="transmembrane region" description="Helical" evidence="1">
    <location>
        <begin position="155"/>
        <end position="179"/>
    </location>
</feature>
<dbReference type="PROSITE" id="PS50887">
    <property type="entry name" value="GGDEF"/>
    <property type="match status" value="1"/>
</dbReference>
<evidence type="ECO:0000256" key="1">
    <source>
        <dbReference type="SAM" id="Phobius"/>
    </source>
</evidence>
<dbReference type="PROSITE" id="PS50883">
    <property type="entry name" value="EAL"/>
    <property type="match status" value="1"/>
</dbReference>
<feature type="transmembrane region" description="Helical" evidence="1">
    <location>
        <begin position="186"/>
        <end position="202"/>
    </location>
</feature>
<organism evidence="4 5">
    <name type="scientific">Kineococcus halophytocola</name>
    <dbReference type="NCBI Taxonomy" id="3234027"/>
    <lineage>
        <taxon>Bacteria</taxon>
        <taxon>Bacillati</taxon>
        <taxon>Actinomycetota</taxon>
        <taxon>Actinomycetes</taxon>
        <taxon>Kineosporiales</taxon>
        <taxon>Kineosporiaceae</taxon>
        <taxon>Kineococcus</taxon>
    </lineage>
</organism>
<keyword evidence="1" id="KW-1133">Transmembrane helix</keyword>
<reference evidence="4 5" key="1">
    <citation type="submission" date="2024-07" db="EMBL/GenBank/DDBJ databases">
        <authorList>
            <person name="Thanompreechachai J."/>
            <person name="Duangmal K."/>
        </authorList>
    </citation>
    <scope>NUCLEOTIDE SEQUENCE [LARGE SCALE GENOMIC DNA]</scope>
    <source>
        <strain evidence="4 5">LSe6-4</strain>
    </source>
</reference>
<name>A0ABV4GV81_9ACTN</name>
<feature type="transmembrane region" description="Helical" evidence="1">
    <location>
        <begin position="60"/>
        <end position="81"/>
    </location>
</feature>
<sequence length="735" mass="77650">MIPRPSPPRARAAVLVVAAGTTAAAALSGVPVAHARLLLLLAQLAAVLVLVLAGRREGGIWRWWAAALAVIALGPAVLAGLGLTGGVLPGSSIVVATPLVYAALVRWNRFRTYVSDPGDWLNGVSAVAGLTAATLVAQRWLGFLPADWPSWQQQLWALVVSSLVILLGTATTVAGIGGLSRDPRMWLVLLTLTGLIALTLNLREDPSGRLHAQTGWTVAALLVALASVLPARTVPVPATSQAPAVGAVVVLVLAVAALGLDDHREGWTASCYAGAALLGVGVRMVHLVLELKHLADSRRQALTDELTGIGNRRALLRELDRLVADGRPGALLLLDVDRFKEVNDRDGHHAGDDLLRRVVAAARRAVPADAVLTRIGGDEFAVLLPGRDEGQAAGIGRAVHAAVAEDAQIGVSVGVRSGPAGALDPDRLLRQADTAMYSAKTAGGGVSVYDSEVDARHRERAGLADEVRRLLRAGHGRMAREVVLHYQPQVDLVSGRVVGVEALVRWQHPVRGLLPPLVFLPLVEELGLMQLLTDHVLRRAAVEAASWRHDGVPLRISVNVSASCLTHPDLLPLVDEALAHSGLAPGRLVLEVTETTLMADPDLALAVTHALTRRGVQLSIDDYGTGYSSLAYLTDLPATELKLDRAFTVRVLGEPRTADIVEATVALAHRLGLRVVAEGVEDEATRAVLRGFDVDESQGYLHARPLAPGDFTRWLAALPCPARTAEVVGAETGEH</sequence>